<keyword evidence="3" id="KW-1185">Reference proteome</keyword>
<comment type="caution">
    <text evidence="2">The sequence shown here is derived from an EMBL/GenBank/DDBJ whole genome shotgun (WGS) entry which is preliminary data.</text>
</comment>
<dbReference type="Proteomes" id="UP000216188">
    <property type="component" value="Unassembled WGS sequence"/>
</dbReference>
<dbReference type="EMBL" id="NNRM01000046">
    <property type="protein sequence ID" value="OYR21941.1"/>
    <property type="molecule type" value="Genomic_DNA"/>
</dbReference>
<protein>
    <submittedName>
        <fullName evidence="2">Uncharacterized protein</fullName>
    </submittedName>
</protein>
<gene>
    <name evidence="2" type="ORF">CEV34_4742</name>
</gene>
<evidence type="ECO:0000256" key="1">
    <source>
        <dbReference type="SAM" id="Phobius"/>
    </source>
</evidence>
<name>A0A256G5K3_9HYPH</name>
<reference evidence="2 3" key="1">
    <citation type="submission" date="2017-07" db="EMBL/GenBank/DDBJ databases">
        <title>Phylogenetic study on the rhizospheric bacterium Ochrobactrum sp. A44.</title>
        <authorList>
            <person name="Krzyzanowska D.M."/>
            <person name="Ossowicki A."/>
            <person name="Rajewska M."/>
            <person name="Maciag T."/>
            <person name="Kaczynski Z."/>
            <person name="Czerwicka M."/>
            <person name="Jafra S."/>
        </authorList>
    </citation>
    <scope>NUCLEOTIDE SEQUENCE [LARGE SCALE GENOMIC DNA]</scope>
    <source>
        <strain evidence="2 3">CCUG 30717</strain>
    </source>
</reference>
<evidence type="ECO:0000313" key="2">
    <source>
        <dbReference type="EMBL" id="OYR21941.1"/>
    </source>
</evidence>
<keyword evidence="1" id="KW-1133">Transmembrane helix</keyword>
<dbReference type="AlphaFoldDB" id="A0A256G5K3"/>
<keyword evidence="1" id="KW-0812">Transmembrane</keyword>
<proteinExistence type="predicted"/>
<feature type="transmembrane region" description="Helical" evidence="1">
    <location>
        <begin position="120"/>
        <end position="138"/>
    </location>
</feature>
<feature type="transmembrane region" description="Helical" evidence="1">
    <location>
        <begin position="42"/>
        <end position="64"/>
    </location>
</feature>
<organism evidence="2 3">
    <name type="scientific">Brucella pseudogrignonensis</name>
    <dbReference type="NCBI Taxonomy" id="419475"/>
    <lineage>
        <taxon>Bacteria</taxon>
        <taxon>Pseudomonadati</taxon>
        <taxon>Pseudomonadota</taxon>
        <taxon>Alphaproteobacteria</taxon>
        <taxon>Hyphomicrobiales</taxon>
        <taxon>Brucellaceae</taxon>
        <taxon>Brucella/Ochrobactrum group</taxon>
        <taxon>Brucella</taxon>
    </lineage>
</organism>
<evidence type="ECO:0000313" key="3">
    <source>
        <dbReference type="Proteomes" id="UP000216188"/>
    </source>
</evidence>
<accession>A0A256G5K3</accession>
<sequence length="141" mass="15366">MSAQASSIAASLQRNAYLGIALAVLILTVAPFLRVVHDLTFWLIWPVLLASSLVTLGIAAHLLFDAALFRLVAANPIEEAGLIELDRTLEKMGLREAIGPTRPLFERIAGSRRIIGRLRFFLALAIVLFILLAFVPHGQGL</sequence>
<keyword evidence="1" id="KW-0472">Membrane</keyword>
<feature type="transmembrane region" description="Helical" evidence="1">
    <location>
        <begin position="16"/>
        <end position="36"/>
    </location>
</feature>
<dbReference type="RefSeq" id="WP_094544568.1">
    <property type="nucleotide sequence ID" value="NZ_JBBGZF010000002.1"/>
</dbReference>